<dbReference type="EnsemblMetazoa" id="tetur24g02250.1">
    <property type="protein sequence ID" value="tetur24g02250.1"/>
    <property type="gene ID" value="tetur24g02250"/>
</dbReference>
<gene>
    <name evidence="6" type="primary">107367835</name>
</gene>
<name>T1KWN4_TETUR</name>
<feature type="transmembrane region" description="Helical" evidence="5">
    <location>
        <begin position="152"/>
        <end position="173"/>
    </location>
</feature>
<dbReference type="EMBL" id="CAEY01000646">
    <property type="status" value="NOT_ANNOTATED_CDS"/>
    <property type="molecule type" value="Genomic_DNA"/>
</dbReference>
<keyword evidence="7" id="KW-1185">Reference proteome</keyword>
<dbReference type="OrthoDB" id="6126739at2759"/>
<keyword evidence="3 5" id="KW-1133">Transmembrane helix</keyword>
<evidence type="ECO:0008006" key="8">
    <source>
        <dbReference type="Google" id="ProtNLM"/>
    </source>
</evidence>
<dbReference type="HOGENOM" id="CLU_061034_0_0_1"/>
<dbReference type="PANTHER" id="PTHR21215:SF0">
    <property type="entry name" value="LD36024P"/>
    <property type="match status" value="1"/>
</dbReference>
<evidence type="ECO:0000256" key="5">
    <source>
        <dbReference type="SAM" id="Phobius"/>
    </source>
</evidence>
<accession>T1KWN4</accession>
<comment type="subcellular location">
    <subcellularLocation>
        <location evidence="1">Membrane</location>
        <topology evidence="1">Multi-pass membrane protein</topology>
    </subcellularLocation>
</comment>
<organism evidence="6 7">
    <name type="scientific">Tetranychus urticae</name>
    <name type="common">Two-spotted spider mite</name>
    <dbReference type="NCBI Taxonomy" id="32264"/>
    <lineage>
        <taxon>Eukaryota</taxon>
        <taxon>Metazoa</taxon>
        <taxon>Ecdysozoa</taxon>
        <taxon>Arthropoda</taxon>
        <taxon>Chelicerata</taxon>
        <taxon>Arachnida</taxon>
        <taxon>Acari</taxon>
        <taxon>Acariformes</taxon>
        <taxon>Trombidiformes</taxon>
        <taxon>Prostigmata</taxon>
        <taxon>Eleutherengona</taxon>
        <taxon>Raphignathae</taxon>
        <taxon>Tetranychoidea</taxon>
        <taxon>Tetranychidae</taxon>
        <taxon>Tetranychus</taxon>
    </lineage>
</organism>
<feature type="transmembrane region" description="Helical" evidence="5">
    <location>
        <begin position="123"/>
        <end position="145"/>
    </location>
</feature>
<dbReference type="eggNOG" id="ENOG502QT4K">
    <property type="taxonomic scope" value="Eukaryota"/>
</dbReference>
<evidence type="ECO:0000313" key="7">
    <source>
        <dbReference type="Proteomes" id="UP000015104"/>
    </source>
</evidence>
<dbReference type="GO" id="GO:0016020">
    <property type="term" value="C:membrane"/>
    <property type="evidence" value="ECO:0007669"/>
    <property type="project" value="UniProtKB-SubCell"/>
</dbReference>
<sequence length="285" mass="32636">MSCSAVSLSIATIISVIAVACLAIAFSTDNWYEIRINRNLTKERLTELNQLTDEFETDLRYFSRDEGLFRVCFLNKKPKGLETYLSPTQTQCVNVDYHIPEDEESQKFSDQRWERLHLARSVVALYVVAFFLLTLSFFTGIAGCWKRSHANLIATGIMQLLAALFDAGAMGLWHGVQFYDQHKLKDELSYNGWPTVLKQHGVSEFYYGWSYILAWLGIGQCLIASIMFLGSARCIRSEKRAEQAKNMQYLMPVYPDKRNPYGYAYAYPGPYSYHGSQYGIAPYAY</sequence>
<evidence type="ECO:0000256" key="3">
    <source>
        <dbReference type="ARBA" id="ARBA00022989"/>
    </source>
</evidence>
<evidence type="ECO:0000256" key="2">
    <source>
        <dbReference type="ARBA" id="ARBA00022692"/>
    </source>
</evidence>
<dbReference type="OMA" id="YAYPGPY"/>
<evidence type="ECO:0000256" key="1">
    <source>
        <dbReference type="ARBA" id="ARBA00004141"/>
    </source>
</evidence>
<dbReference type="PANTHER" id="PTHR21215">
    <property type="entry name" value="LD36024P"/>
    <property type="match status" value="1"/>
</dbReference>
<evidence type="ECO:0000313" key="6">
    <source>
        <dbReference type="EnsemblMetazoa" id="tetur24g02250.1"/>
    </source>
</evidence>
<dbReference type="InterPro" id="IPR004031">
    <property type="entry name" value="PMP22/EMP/MP20/Claudin"/>
</dbReference>
<dbReference type="Proteomes" id="UP000015104">
    <property type="component" value="Unassembled WGS sequence"/>
</dbReference>
<keyword evidence="4 5" id="KW-0472">Membrane</keyword>
<reference evidence="7" key="1">
    <citation type="submission" date="2011-08" db="EMBL/GenBank/DDBJ databases">
        <authorList>
            <person name="Rombauts S."/>
        </authorList>
    </citation>
    <scope>NUCLEOTIDE SEQUENCE</scope>
    <source>
        <strain evidence="7">London</strain>
    </source>
</reference>
<dbReference type="AlphaFoldDB" id="T1KWN4"/>
<reference evidence="6" key="2">
    <citation type="submission" date="2015-06" db="UniProtKB">
        <authorList>
            <consortium name="EnsemblMetazoa"/>
        </authorList>
    </citation>
    <scope>IDENTIFICATION</scope>
</reference>
<evidence type="ECO:0000256" key="4">
    <source>
        <dbReference type="ARBA" id="ARBA00023136"/>
    </source>
</evidence>
<keyword evidence="2 5" id="KW-0812">Transmembrane</keyword>
<feature type="transmembrane region" description="Helical" evidence="5">
    <location>
        <begin position="206"/>
        <end position="230"/>
    </location>
</feature>
<proteinExistence type="predicted"/>
<dbReference type="Pfam" id="PF13903">
    <property type="entry name" value="Claudin_2"/>
    <property type="match status" value="1"/>
</dbReference>
<protein>
    <recommendedName>
        <fullName evidence="8">Claudin</fullName>
    </recommendedName>
</protein>
<dbReference type="KEGG" id="tut:107367835"/>
<dbReference type="Gene3D" id="1.20.140.150">
    <property type="match status" value="1"/>
</dbReference>